<accession>A0AAV7QCI9</accession>
<dbReference type="Proteomes" id="UP001066276">
    <property type="component" value="Chromosome 6"/>
</dbReference>
<sequence length="156" mass="16917">MQDRVERFIMLAGYKEHRGGGFESGLGVLEGATNTAAHGAPGISMTLCCWDQHILEVTCTSAGVRLEPPLACGDVPQEARYHLLFWEALSQDHVAPQPPGNQLRWFQAAHKVCTKPLLCLACCPVSEGFPVLMLAVRDERRTTTGVIVGPSVEGPH</sequence>
<comment type="caution">
    <text evidence="1">The sequence shown here is derived from an EMBL/GenBank/DDBJ whole genome shotgun (WGS) entry which is preliminary data.</text>
</comment>
<reference evidence="1" key="1">
    <citation type="journal article" date="2022" name="bioRxiv">
        <title>Sequencing and chromosome-scale assembly of the giantPleurodeles waltlgenome.</title>
        <authorList>
            <person name="Brown T."/>
            <person name="Elewa A."/>
            <person name="Iarovenko S."/>
            <person name="Subramanian E."/>
            <person name="Araus A.J."/>
            <person name="Petzold A."/>
            <person name="Susuki M."/>
            <person name="Suzuki K.-i.T."/>
            <person name="Hayashi T."/>
            <person name="Toyoda A."/>
            <person name="Oliveira C."/>
            <person name="Osipova E."/>
            <person name="Leigh N.D."/>
            <person name="Simon A."/>
            <person name="Yun M.H."/>
        </authorList>
    </citation>
    <scope>NUCLEOTIDE SEQUENCE</scope>
    <source>
        <strain evidence="1">20211129_DDA</strain>
        <tissue evidence="1">Liver</tissue>
    </source>
</reference>
<dbReference type="AlphaFoldDB" id="A0AAV7QCI9"/>
<protein>
    <submittedName>
        <fullName evidence="1">Uncharacterized protein</fullName>
    </submittedName>
</protein>
<keyword evidence="2" id="KW-1185">Reference proteome</keyword>
<name>A0AAV7QCI9_PLEWA</name>
<proteinExistence type="predicted"/>
<evidence type="ECO:0000313" key="1">
    <source>
        <dbReference type="EMBL" id="KAJ1137895.1"/>
    </source>
</evidence>
<gene>
    <name evidence="1" type="ORF">NDU88_004291</name>
</gene>
<organism evidence="1 2">
    <name type="scientific">Pleurodeles waltl</name>
    <name type="common">Iberian ribbed newt</name>
    <dbReference type="NCBI Taxonomy" id="8319"/>
    <lineage>
        <taxon>Eukaryota</taxon>
        <taxon>Metazoa</taxon>
        <taxon>Chordata</taxon>
        <taxon>Craniata</taxon>
        <taxon>Vertebrata</taxon>
        <taxon>Euteleostomi</taxon>
        <taxon>Amphibia</taxon>
        <taxon>Batrachia</taxon>
        <taxon>Caudata</taxon>
        <taxon>Salamandroidea</taxon>
        <taxon>Salamandridae</taxon>
        <taxon>Pleurodelinae</taxon>
        <taxon>Pleurodeles</taxon>
    </lineage>
</organism>
<evidence type="ECO:0000313" key="2">
    <source>
        <dbReference type="Proteomes" id="UP001066276"/>
    </source>
</evidence>
<dbReference type="EMBL" id="JANPWB010000010">
    <property type="protein sequence ID" value="KAJ1137895.1"/>
    <property type="molecule type" value="Genomic_DNA"/>
</dbReference>